<dbReference type="Gene3D" id="3.30.110.40">
    <property type="entry name" value="TusA-like domain"/>
    <property type="match status" value="1"/>
</dbReference>
<protein>
    <submittedName>
        <fullName evidence="2">TusA-related sulfurtransferase</fullName>
    </submittedName>
</protein>
<dbReference type="EMBL" id="QEKV01000001">
    <property type="protein sequence ID" value="PVY95548.1"/>
    <property type="molecule type" value="Genomic_DNA"/>
</dbReference>
<evidence type="ECO:0000259" key="1">
    <source>
        <dbReference type="Pfam" id="PF01206"/>
    </source>
</evidence>
<dbReference type="GO" id="GO:0016740">
    <property type="term" value="F:transferase activity"/>
    <property type="evidence" value="ECO:0007669"/>
    <property type="project" value="UniProtKB-KW"/>
</dbReference>
<dbReference type="SUPFAM" id="SSF64307">
    <property type="entry name" value="SirA-like"/>
    <property type="match status" value="1"/>
</dbReference>
<evidence type="ECO:0000313" key="3">
    <source>
        <dbReference type="Proteomes" id="UP000245793"/>
    </source>
</evidence>
<feature type="domain" description="UPF0033" evidence="1">
    <location>
        <begin position="2"/>
        <end position="62"/>
    </location>
</feature>
<evidence type="ECO:0000313" key="2">
    <source>
        <dbReference type="EMBL" id="PVY95548.1"/>
    </source>
</evidence>
<proteinExistence type="predicted"/>
<keyword evidence="3" id="KW-1185">Reference proteome</keyword>
<name>A0A2U1E6H3_9FIRM</name>
<dbReference type="InterPro" id="IPR036868">
    <property type="entry name" value="TusA-like_sf"/>
</dbReference>
<gene>
    <name evidence="2" type="ORF">C7381_10174</name>
</gene>
<keyword evidence="2" id="KW-0808">Transferase</keyword>
<dbReference type="CDD" id="cd03421">
    <property type="entry name" value="SirA_like_N"/>
    <property type="match status" value="1"/>
</dbReference>
<sequence>MLDTRGYACPEPVIMTKGLVDKGEKKIEVLVDTTVAKENVSRFLISNGYKVTVSENDDEFTISAMK</sequence>
<reference evidence="2 3" key="1">
    <citation type="submission" date="2018-04" db="EMBL/GenBank/DDBJ databases">
        <title>Genomic Encyclopedia of Type Strains, Phase IV (KMG-IV): sequencing the most valuable type-strain genomes for metagenomic binning, comparative biology and taxonomic classification.</title>
        <authorList>
            <person name="Goeker M."/>
        </authorList>
    </citation>
    <scope>NUCLEOTIDE SEQUENCE [LARGE SCALE GENOMIC DNA]</scope>
    <source>
        <strain evidence="2 3">DSM 20705</strain>
    </source>
</reference>
<dbReference type="Pfam" id="PF01206">
    <property type="entry name" value="TusA"/>
    <property type="match status" value="1"/>
</dbReference>
<dbReference type="InterPro" id="IPR001455">
    <property type="entry name" value="TusA-like"/>
</dbReference>
<organism evidence="2 3">
    <name type="scientific">Ezakiella coagulans</name>
    <dbReference type="NCBI Taxonomy" id="46507"/>
    <lineage>
        <taxon>Bacteria</taxon>
        <taxon>Bacillati</taxon>
        <taxon>Bacillota</taxon>
        <taxon>Tissierellia</taxon>
        <taxon>Ezakiella</taxon>
    </lineage>
</organism>
<dbReference type="AlphaFoldDB" id="A0A2U1E6H3"/>
<dbReference type="Proteomes" id="UP000245793">
    <property type="component" value="Unassembled WGS sequence"/>
</dbReference>
<accession>A0A2U1E6H3</accession>
<dbReference type="RefSeq" id="WP_116479486.1">
    <property type="nucleotide sequence ID" value="NZ_CP096650.1"/>
</dbReference>
<comment type="caution">
    <text evidence="2">The sequence shown here is derived from an EMBL/GenBank/DDBJ whole genome shotgun (WGS) entry which is preliminary data.</text>
</comment>